<evidence type="ECO:0000259" key="1">
    <source>
        <dbReference type="Pfam" id="PF03713"/>
    </source>
</evidence>
<organism evidence="2 3">
    <name type="scientific">Helicobacter apodemus</name>
    <dbReference type="NCBI Taxonomy" id="135569"/>
    <lineage>
        <taxon>Bacteria</taxon>
        <taxon>Pseudomonadati</taxon>
        <taxon>Campylobacterota</taxon>
        <taxon>Epsilonproteobacteria</taxon>
        <taxon>Campylobacterales</taxon>
        <taxon>Helicobacteraceae</taxon>
        <taxon>Helicobacter</taxon>
    </lineage>
</organism>
<dbReference type="InterPro" id="IPR005183">
    <property type="entry name" value="DUF305_CopM-like"/>
</dbReference>
<dbReference type="Gene3D" id="1.20.1260.10">
    <property type="match status" value="1"/>
</dbReference>
<comment type="caution">
    <text evidence="2">The sequence shown here is derived from an EMBL/GenBank/DDBJ whole genome shotgun (WGS) entry which is preliminary data.</text>
</comment>
<feature type="domain" description="DUF305" evidence="1">
    <location>
        <begin position="9"/>
        <end position="64"/>
    </location>
</feature>
<dbReference type="PANTHER" id="PTHR36933">
    <property type="entry name" value="SLL0788 PROTEIN"/>
    <property type="match status" value="1"/>
</dbReference>
<dbReference type="PANTHER" id="PTHR36933:SF1">
    <property type="entry name" value="SLL0788 PROTEIN"/>
    <property type="match status" value="1"/>
</dbReference>
<evidence type="ECO:0000313" key="3">
    <source>
        <dbReference type="Proteomes" id="UP000029920"/>
    </source>
</evidence>
<dbReference type="RefSeq" id="WP_052087409.1">
    <property type="nucleotide sequence ID" value="NZ_JRPC02000006.1"/>
</dbReference>
<dbReference type="InterPro" id="IPR012347">
    <property type="entry name" value="Ferritin-like"/>
</dbReference>
<name>A0A4U8UHE6_9HELI</name>
<dbReference type="AlphaFoldDB" id="A0A4U8UHE6"/>
<dbReference type="Pfam" id="PF03713">
    <property type="entry name" value="DUF305"/>
    <property type="match status" value="1"/>
</dbReference>
<protein>
    <submittedName>
        <fullName evidence="2">DUF305 domain-containing protein</fullName>
    </submittedName>
</protein>
<reference evidence="2 3" key="1">
    <citation type="journal article" date="2014" name="Genome Announc.">
        <title>Draft genome sequences of eight enterohepatic helicobacter species isolated from both laboratory and wild rodents.</title>
        <authorList>
            <person name="Sheh A."/>
            <person name="Shen Z."/>
            <person name="Fox J.G."/>
        </authorList>
    </citation>
    <scope>NUCLEOTIDE SEQUENCE [LARGE SCALE GENOMIC DNA]</scope>
    <source>
        <strain evidence="2 3">MIT-03-7007</strain>
    </source>
</reference>
<sequence>MENDPIKSGNVNKDFLANMIPHHQGAVVASEQILKITKDVDIIKIARDIIKEQNREIAKMQKLLKGME</sequence>
<evidence type="ECO:0000313" key="2">
    <source>
        <dbReference type="EMBL" id="TLE16445.1"/>
    </source>
</evidence>
<proteinExistence type="predicted"/>
<dbReference type="Proteomes" id="UP000029920">
    <property type="component" value="Unassembled WGS sequence"/>
</dbReference>
<accession>A0A4U8UHE6</accession>
<dbReference type="EMBL" id="JRPC02000006">
    <property type="protein sequence ID" value="TLE16445.1"/>
    <property type="molecule type" value="Genomic_DNA"/>
</dbReference>
<gene>
    <name evidence="2" type="ORF">LS72_003125</name>
</gene>
<keyword evidence="3" id="KW-1185">Reference proteome</keyword>